<dbReference type="Proteomes" id="UP001492380">
    <property type="component" value="Unassembled WGS sequence"/>
</dbReference>
<feature type="region of interest" description="Disordered" evidence="1">
    <location>
        <begin position="40"/>
        <end position="84"/>
    </location>
</feature>
<name>A0ABR1Z1V5_9PEZI</name>
<gene>
    <name evidence="2" type="ORF">HDK90DRAFT_7993</name>
</gene>
<keyword evidence="3" id="KW-1185">Reference proteome</keyword>
<feature type="compositionally biased region" description="Acidic residues" evidence="1">
    <location>
        <begin position="51"/>
        <end position="60"/>
    </location>
</feature>
<evidence type="ECO:0000313" key="3">
    <source>
        <dbReference type="Proteomes" id="UP001492380"/>
    </source>
</evidence>
<dbReference type="EMBL" id="JBBWRZ010000001">
    <property type="protein sequence ID" value="KAK8246339.1"/>
    <property type="molecule type" value="Genomic_DNA"/>
</dbReference>
<comment type="caution">
    <text evidence="2">The sequence shown here is derived from an EMBL/GenBank/DDBJ whole genome shotgun (WGS) entry which is preliminary data.</text>
</comment>
<feature type="region of interest" description="Disordered" evidence="1">
    <location>
        <begin position="158"/>
        <end position="199"/>
    </location>
</feature>
<evidence type="ECO:0000313" key="2">
    <source>
        <dbReference type="EMBL" id="KAK8246339.1"/>
    </source>
</evidence>
<proteinExistence type="predicted"/>
<evidence type="ECO:0000256" key="1">
    <source>
        <dbReference type="SAM" id="MobiDB-lite"/>
    </source>
</evidence>
<sequence length="199" mass="22168">MCEPSRTLHTTSSTWRCCRGPPPLFCLLFAQLLLRPPPQTRLAAYPKPDKDDDADQDYEEPDRGADGRGDQGVPQRRGAGRVEQDGWHWMVGRGLVSIGDEKDRGMSVCSRGRDWEPAGVFRNAMCARCVADKQNQSGLVYPSALPVSLFSSCSCRPEAPPRAARTKKKTTLPPCSQRPRYSTTHNALDLRALARERSR</sequence>
<protein>
    <submittedName>
        <fullName evidence="2">Uncharacterized protein</fullName>
    </submittedName>
</protein>
<organism evidence="2 3">
    <name type="scientific">Phyllosticta capitalensis</name>
    <dbReference type="NCBI Taxonomy" id="121624"/>
    <lineage>
        <taxon>Eukaryota</taxon>
        <taxon>Fungi</taxon>
        <taxon>Dikarya</taxon>
        <taxon>Ascomycota</taxon>
        <taxon>Pezizomycotina</taxon>
        <taxon>Dothideomycetes</taxon>
        <taxon>Dothideomycetes incertae sedis</taxon>
        <taxon>Botryosphaeriales</taxon>
        <taxon>Phyllostictaceae</taxon>
        <taxon>Phyllosticta</taxon>
    </lineage>
</organism>
<reference evidence="2 3" key="1">
    <citation type="submission" date="2024-04" db="EMBL/GenBank/DDBJ databases">
        <title>Phyllosticta paracitricarpa is synonymous to the EU quarantine fungus P. citricarpa based on phylogenomic analyses.</title>
        <authorList>
            <consortium name="Lawrence Berkeley National Laboratory"/>
            <person name="Van Ingen-Buijs V.A."/>
            <person name="Van Westerhoven A.C."/>
            <person name="Haridas S."/>
            <person name="Skiadas P."/>
            <person name="Martin F."/>
            <person name="Groenewald J.Z."/>
            <person name="Crous P.W."/>
            <person name="Seidl M.F."/>
        </authorList>
    </citation>
    <scope>NUCLEOTIDE SEQUENCE [LARGE SCALE GENOMIC DNA]</scope>
    <source>
        <strain evidence="2 3">CBS 123374</strain>
    </source>
</reference>
<accession>A0ABR1Z1V5</accession>